<protein>
    <recommendedName>
        <fullName evidence="5">Cell division protein FtsL</fullName>
    </recommendedName>
</protein>
<evidence type="ECO:0000313" key="4">
    <source>
        <dbReference type="Proteomes" id="UP000187185"/>
    </source>
</evidence>
<keyword evidence="2" id="KW-0812">Transmembrane</keyword>
<evidence type="ECO:0000256" key="1">
    <source>
        <dbReference type="SAM" id="MobiDB-lite"/>
    </source>
</evidence>
<proteinExistence type="predicted"/>
<sequence length="202" mass="20489">MSIPAESSVDLLAGLPELPSRTRPGGPARGERLRALEQPLPRRRPRMLYGIVAVAGAVLIAAAQMGLSILTTQTSYELSALTSQQRDLDWQKQMLQDDVAGLSSPQYLAANAQAMGMLTGQAPTYLRLSDNAVIGTAAGLSGASAINALTQAAVGNALVSGVPLAGDPAASLGGGASVVDDAIVNTTTPPAIADGLPTPATH</sequence>
<name>A0A1P8U9H6_9MICO</name>
<keyword evidence="2" id="KW-1133">Transmembrane helix</keyword>
<dbReference type="RefSeq" id="WP_076691037.1">
    <property type="nucleotide sequence ID" value="NZ_CALBSP010000021.1"/>
</dbReference>
<gene>
    <name evidence="3" type="ORF">BOH66_11040</name>
</gene>
<dbReference type="OrthoDB" id="4792842at2"/>
<dbReference type="AlphaFoldDB" id="A0A1P8U9H6"/>
<keyword evidence="4" id="KW-1185">Reference proteome</keyword>
<dbReference type="Proteomes" id="UP000187185">
    <property type="component" value="Chromosome"/>
</dbReference>
<evidence type="ECO:0000313" key="3">
    <source>
        <dbReference type="EMBL" id="APZ34716.1"/>
    </source>
</evidence>
<feature type="region of interest" description="Disordered" evidence="1">
    <location>
        <begin position="13"/>
        <end position="32"/>
    </location>
</feature>
<organism evidence="3 4">
    <name type="scientific">Microbacterium aurum</name>
    <dbReference type="NCBI Taxonomy" id="36805"/>
    <lineage>
        <taxon>Bacteria</taxon>
        <taxon>Bacillati</taxon>
        <taxon>Actinomycetota</taxon>
        <taxon>Actinomycetes</taxon>
        <taxon>Micrococcales</taxon>
        <taxon>Microbacteriaceae</taxon>
        <taxon>Microbacterium</taxon>
    </lineage>
</organism>
<accession>A0A1P8U9H6</accession>
<reference evidence="3 4" key="1">
    <citation type="submission" date="2016-12" db="EMBL/GenBank/DDBJ databases">
        <title>Complete genome sequence of Microbacterium aurum KACC 15219.</title>
        <authorList>
            <person name="Jung Y."/>
            <person name="Shin J.-H."/>
            <person name="Lee Y.-J."/>
            <person name="Yi H."/>
            <person name="Bahn Y.-S."/>
            <person name="Kim J.F."/>
            <person name="Lee D.-W."/>
        </authorList>
    </citation>
    <scope>NUCLEOTIDE SEQUENCE [LARGE SCALE GENOMIC DNA]</scope>
    <source>
        <strain evidence="3 4">KACC 15219</strain>
    </source>
</reference>
<dbReference type="KEGG" id="maur:BOH66_11040"/>
<evidence type="ECO:0008006" key="5">
    <source>
        <dbReference type="Google" id="ProtNLM"/>
    </source>
</evidence>
<dbReference type="STRING" id="36805.BOH66_11040"/>
<keyword evidence="2" id="KW-0472">Membrane</keyword>
<feature type="transmembrane region" description="Helical" evidence="2">
    <location>
        <begin position="48"/>
        <end position="70"/>
    </location>
</feature>
<evidence type="ECO:0000256" key="2">
    <source>
        <dbReference type="SAM" id="Phobius"/>
    </source>
</evidence>
<dbReference type="EMBL" id="CP018762">
    <property type="protein sequence ID" value="APZ34716.1"/>
    <property type="molecule type" value="Genomic_DNA"/>
</dbReference>